<proteinExistence type="predicted"/>
<dbReference type="InterPro" id="IPR037465">
    <property type="entry name" value="YlxR"/>
</dbReference>
<dbReference type="Pfam" id="PF04296">
    <property type="entry name" value="YlxR"/>
    <property type="match status" value="1"/>
</dbReference>
<evidence type="ECO:0000313" key="2">
    <source>
        <dbReference type="EMBL" id="HJB41200.1"/>
    </source>
</evidence>
<gene>
    <name evidence="2" type="ORF">H9945_01725</name>
</gene>
<comment type="caution">
    <text evidence="2">The sequence shown here is derived from an EMBL/GenBank/DDBJ whole genome shotgun (WGS) entry which is preliminary data.</text>
</comment>
<protein>
    <submittedName>
        <fullName evidence="2">YlxR family protein</fullName>
    </submittedName>
</protein>
<dbReference type="InterPro" id="IPR035931">
    <property type="entry name" value="YlxR-like_sf"/>
</dbReference>
<dbReference type="SUPFAM" id="SSF64376">
    <property type="entry name" value="YlxR-like"/>
    <property type="match status" value="1"/>
</dbReference>
<accession>A0A9D2M5J4</accession>
<dbReference type="AlphaFoldDB" id="A0A9D2M5J4"/>
<dbReference type="Proteomes" id="UP000886803">
    <property type="component" value="Unassembled WGS sequence"/>
</dbReference>
<reference evidence="2" key="1">
    <citation type="journal article" date="2021" name="PeerJ">
        <title>Extensive microbial diversity within the chicken gut microbiome revealed by metagenomics and culture.</title>
        <authorList>
            <person name="Gilroy R."/>
            <person name="Ravi A."/>
            <person name="Getino M."/>
            <person name="Pursley I."/>
            <person name="Horton D.L."/>
            <person name="Alikhan N.F."/>
            <person name="Baker D."/>
            <person name="Gharbi K."/>
            <person name="Hall N."/>
            <person name="Watson M."/>
            <person name="Adriaenssens E.M."/>
            <person name="Foster-Nyarko E."/>
            <person name="Jarju S."/>
            <person name="Secka A."/>
            <person name="Antonio M."/>
            <person name="Oren A."/>
            <person name="Chaudhuri R.R."/>
            <person name="La Ragione R."/>
            <person name="Hildebrand F."/>
            <person name="Pallen M.J."/>
        </authorList>
    </citation>
    <scope>NUCLEOTIDE SEQUENCE</scope>
    <source>
        <strain evidence="2">ChiBcec8-13705</strain>
    </source>
</reference>
<organism evidence="2 3">
    <name type="scientific">Candidatus Gemmiger avicola</name>
    <dbReference type="NCBI Taxonomy" id="2838605"/>
    <lineage>
        <taxon>Bacteria</taxon>
        <taxon>Bacillati</taxon>
        <taxon>Bacillota</taxon>
        <taxon>Clostridia</taxon>
        <taxon>Eubacteriales</taxon>
        <taxon>Gemmiger</taxon>
    </lineage>
</organism>
<sequence length="103" mass="11401">MQQQRQKKIPVRRCVGCNAQKEKRALVRIVRSPEGEISVDLTGKKSGRGAYLCASAACLAKARKAKRLERALETPIPPEVYARLEEEIARAEAQAKEAVNDAQ</sequence>
<feature type="domain" description="YlxR" evidence="1">
    <location>
        <begin position="12"/>
        <end position="86"/>
    </location>
</feature>
<evidence type="ECO:0000259" key="1">
    <source>
        <dbReference type="Pfam" id="PF04296"/>
    </source>
</evidence>
<dbReference type="PANTHER" id="PTHR34215:SF1">
    <property type="entry name" value="YLXR DOMAIN-CONTAINING PROTEIN"/>
    <property type="match status" value="1"/>
</dbReference>
<reference evidence="2" key="2">
    <citation type="submission" date="2021-04" db="EMBL/GenBank/DDBJ databases">
        <authorList>
            <person name="Gilroy R."/>
        </authorList>
    </citation>
    <scope>NUCLEOTIDE SEQUENCE</scope>
    <source>
        <strain evidence="2">ChiBcec8-13705</strain>
    </source>
</reference>
<dbReference type="PANTHER" id="PTHR34215">
    <property type="entry name" value="BLL0784 PROTEIN"/>
    <property type="match status" value="1"/>
</dbReference>
<dbReference type="EMBL" id="DWYG01000017">
    <property type="protein sequence ID" value="HJB41200.1"/>
    <property type="molecule type" value="Genomic_DNA"/>
</dbReference>
<dbReference type="CDD" id="cd00279">
    <property type="entry name" value="YlxR"/>
    <property type="match status" value="1"/>
</dbReference>
<dbReference type="InterPro" id="IPR007393">
    <property type="entry name" value="YlxR_dom"/>
</dbReference>
<evidence type="ECO:0000313" key="3">
    <source>
        <dbReference type="Proteomes" id="UP000886803"/>
    </source>
</evidence>
<name>A0A9D2M5J4_9FIRM</name>
<dbReference type="Gene3D" id="3.30.1230.10">
    <property type="entry name" value="YlxR-like"/>
    <property type="match status" value="1"/>
</dbReference>
<dbReference type="NCBIfam" id="NF047356">
    <property type="entry name" value="RNA_bind_RnpM"/>
    <property type="match status" value="1"/>
</dbReference>